<dbReference type="EMBL" id="JAAZIL010000081">
    <property type="protein sequence ID" value="NLZ24726.1"/>
    <property type="molecule type" value="Genomic_DNA"/>
</dbReference>
<accession>A0A847VDV8</accession>
<comment type="caution">
    <text evidence="3">The sequence shown here is derived from an EMBL/GenBank/DDBJ whole genome shotgun (WGS) entry which is preliminary data.</text>
</comment>
<keyword evidence="2" id="KW-1133">Transmembrane helix</keyword>
<gene>
    <name evidence="3" type="ORF">GX888_03225</name>
</gene>
<reference evidence="3 4" key="1">
    <citation type="journal article" date="2020" name="Biotechnol. Biofuels">
        <title>New insights from the biogas microbiome by comprehensive genome-resolved metagenomics of nearly 1600 species originating from multiple anaerobic digesters.</title>
        <authorList>
            <person name="Campanaro S."/>
            <person name="Treu L."/>
            <person name="Rodriguez-R L.M."/>
            <person name="Kovalovszki A."/>
            <person name="Ziels R.M."/>
            <person name="Maus I."/>
            <person name="Zhu X."/>
            <person name="Kougias P.G."/>
            <person name="Basile A."/>
            <person name="Luo G."/>
            <person name="Schluter A."/>
            <person name="Konstantinidis K.T."/>
            <person name="Angelidaki I."/>
        </authorList>
    </citation>
    <scope>NUCLEOTIDE SEQUENCE [LARGE SCALE GENOMIC DNA]</scope>
    <source>
        <strain evidence="3">AS19jrsBPTG_9</strain>
    </source>
</reference>
<dbReference type="InterPro" id="IPR019277">
    <property type="entry name" value="DUF2304"/>
</dbReference>
<proteinExistence type="predicted"/>
<evidence type="ECO:0000256" key="1">
    <source>
        <dbReference type="SAM" id="Coils"/>
    </source>
</evidence>
<feature type="transmembrane region" description="Helical" evidence="2">
    <location>
        <begin position="68"/>
        <end position="84"/>
    </location>
</feature>
<evidence type="ECO:0000256" key="2">
    <source>
        <dbReference type="SAM" id="Phobius"/>
    </source>
</evidence>
<feature type="transmembrane region" description="Helical" evidence="2">
    <location>
        <begin position="30"/>
        <end position="48"/>
    </location>
</feature>
<feature type="transmembrane region" description="Helical" evidence="2">
    <location>
        <begin position="6"/>
        <end position="23"/>
    </location>
</feature>
<dbReference type="Pfam" id="PF10066">
    <property type="entry name" value="DUF2304"/>
    <property type="match status" value="1"/>
</dbReference>
<keyword evidence="2" id="KW-0812">Transmembrane</keyword>
<dbReference type="AlphaFoldDB" id="A0A847VDV8"/>
<organism evidence="3 4">
    <name type="scientific">Candidatus Dojkabacteria bacterium</name>
    <dbReference type="NCBI Taxonomy" id="2099670"/>
    <lineage>
        <taxon>Bacteria</taxon>
        <taxon>Candidatus Dojkabacteria</taxon>
    </lineage>
</organism>
<evidence type="ECO:0000313" key="3">
    <source>
        <dbReference type="EMBL" id="NLZ24726.1"/>
    </source>
</evidence>
<name>A0A847VDV8_9BACT</name>
<feature type="coiled-coil region" evidence="1">
    <location>
        <begin position="81"/>
        <end position="108"/>
    </location>
</feature>
<dbReference type="Proteomes" id="UP000564033">
    <property type="component" value="Unassembled WGS sequence"/>
</dbReference>
<evidence type="ECO:0000313" key="4">
    <source>
        <dbReference type="Proteomes" id="UP000564033"/>
    </source>
</evidence>
<protein>
    <submittedName>
        <fullName evidence="3">DUF2304 family protein</fullName>
    </submittedName>
</protein>
<keyword evidence="2" id="KW-0472">Membrane</keyword>
<keyword evidence="1" id="KW-0175">Coiled coil</keyword>
<sequence>MIIQYIATGIILIIFGQLAFKVIRDKASFVKILFWLSFWSIALVLIWLPKEIFDSLGDIVGVGRGIDALVYLSIIILFYTNLRLNSRLDKLEKNITKLVREIAKSNAKK</sequence>